<dbReference type="Gene3D" id="3.40.630.30">
    <property type="match status" value="1"/>
</dbReference>
<organism evidence="1 2">
    <name type="scientific">Peribacillus asahii</name>
    <dbReference type="NCBI Taxonomy" id="228899"/>
    <lineage>
        <taxon>Bacteria</taxon>
        <taxon>Bacillati</taxon>
        <taxon>Bacillota</taxon>
        <taxon>Bacilli</taxon>
        <taxon>Bacillales</taxon>
        <taxon>Bacillaceae</taxon>
        <taxon>Peribacillus</taxon>
    </lineage>
</organism>
<dbReference type="Pfam" id="PF13673">
    <property type="entry name" value="Acetyltransf_10"/>
    <property type="match status" value="1"/>
</dbReference>
<dbReference type="PANTHER" id="PTHR13355:SF11">
    <property type="entry name" value="GLUCOSAMINE 6-PHOSPHATE N-ACETYLTRANSFERASE"/>
    <property type="match status" value="1"/>
</dbReference>
<dbReference type="Proteomes" id="UP000283095">
    <property type="component" value="Chromosome"/>
</dbReference>
<dbReference type="PANTHER" id="PTHR13355">
    <property type="entry name" value="GLUCOSAMINE 6-PHOSPHATE N-ACETYLTRANSFERASE"/>
    <property type="match status" value="1"/>
</dbReference>
<protein>
    <submittedName>
        <fullName evidence="1">Acetyltransferase</fullName>
    </submittedName>
</protein>
<dbReference type="RefSeq" id="WP_127759420.1">
    <property type="nucleotide sequence ID" value="NZ_CP026095.1"/>
</dbReference>
<evidence type="ECO:0000313" key="2">
    <source>
        <dbReference type="Proteomes" id="UP000283095"/>
    </source>
</evidence>
<reference evidence="1 2" key="1">
    <citation type="submission" date="2018-01" db="EMBL/GenBank/DDBJ databases">
        <title>Bacillus asahii Genome sequencing and assembly.</title>
        <authorList>
            <person name="Jiang H."/>
            <person name="Feng Y."/>
            <person name="Zhao F."/>
            <person name="Lin X."/>
        </authorList>
    </citation>
    <scope>NUCLEOTIDE SEQUENCE [LARGE SCALE GENOMIC DNA]</scope>
    <source>
        <strain evidence="1 2">OM18</strain>
    </source>
</reference>
<keyword evidence="1" id="KW-0808">Transferase</keyword>
<dbReference type="EMBL" id="CP026095">
    <property type="protein sequence ID" value="AZV41802.1"/>
    <property type="molecule type" value="Genomic_DNA"/>
</dbReference>
<dbReference type="GO" id="GO:0004343">
    <property type="term" value="F:glucosamine 6-phosphate N-acetyltransferase activity"/>
    <property type="evidence" value="ECO:0007669"/>
    <property type="project" value="TreeGrafter"/>
</dbReference>
<evidence type="ECO:0000313" key="1">
    <source>
        <dbReference type="EMBL" id="AZV41802.1"/>
    </source>
</evidence>
<dbReference type="CDD" id="cd04301">
    <property type="entry name" value="NAT_SF"/>
    <property type="match status" value="1"/>
</dbReference>
<dbReference type="PROSITE" id="PS51186">
    <property type="entry name" value="GNAT"/>
    <property type="match status" value="1"/>
</dbReference>
<gene>
    <name evidence="1" type="ORF">BAOM_1191</name>
</gene>
<proteinExistence type="predicted"/>
<dbReference type="AlphaFoldDB" id="A0A3Q9RLW8"/>
<dbReference type="InterPro" id="IPR000182">
    <property type="entry name" value="GNAT_dom"/>
</dbReference>
<dbReference type="KEGG" id="pasa:BAOM_1191"/>
<name>A0A3Q9RLW8_9BACI</name>
<dbReference type="OrthoDB" id="9796171at2"/>
<dbReference type="InterPro" id="IPR039143">
    <property type="entry name" value="GNPNAT1-like"/>
</dbReference>
<accession>A0A3Q9RLW8</accession>
<sequence>MFVKIAKTPEERNDAYYVRRTVFVDEQHVPAEAEIDQFEEDAAHFVLYNEQEQPIGAGRYRIVDGIAKAERICVLANGRGKGSGALIMKAIEQDAAERHISQIKLSSQVHAIPFYEKLGYHTISEEYMDQNIPHKTMIKDLSHT</sequence>
<dbReference type="InterPro" id="IPR016181">
    <property type="entry name" value="Acyl_CoA_acyltransferase"/>
</dbReference>
<dbReference type="SUPFAM" id="SSF55729">
    <property type="entry name" value="Acyl-CoA N-acyltransferases (Nat)"/>
    <property type="match status" value="1"/>
</dbReference>